<proteinExistence type="predicted"/>
<comment type="subunit">
    <text evidence="6">Forms a ternary complex with STAT6 and POLR2A. Associates with the RNA-induced silencing complex (RISC). Interacts with the RISC components AGO2, FMR1 and TNRC6A. Interacts with GTF2E1 and GTF2E2. Interacts with PIM1. Interacts with STAT5. Interacts with SYT11 (via C2 2 domain); the interaction with SYT11 is direct.</text>
</comment>
<dbReference type="FunFam" id="2.30.30.140:FF:000047">
    <property type="entry name" value="Staphylococcal nuclease domain-containing protein"/>
    <property type="match status" value="1"/>
</dbReference>
<dbReference type="FunFam" id="2.40.50.90:FF:000002">
    <property type="entry name" value="Staphylococcal nuclease domain-containing protein"/>
    <property type="match status" value="1"/>
</dbReference>
<dbReference type="EC" id="3.1.31.1" evidence="7"/>
<dbReference type="GO" id="GO:0003723">
    <property type="term" value="F:RNA binding"/>
    <property type="evidence" value="ECO:0000318"/>
    <property type="project" value="GO_Central"/>
</dbReference>
<evidence type="ECO:0000313" key="8">
    <source>
        <dbReference type="Ensembl" id="ENSCAFP00845034995.1"/>
    </source>
</evidence>
<dbReference type="InterPro" id="IPR002071">
    <property type="entry name" value="Thermonucl_AS"/>
</dbReference>
<evidence type="ECO:0000313" key="9">
    <source>
        <dbReference type="Proteomes" id="UP000805418"/>
    </source>
</evidence>
<dbReference type="InterPro" id="IPR002999">
    <property type="entry name" value="Tudor"/>
</dbReference>
<dbReference type="InterPro" id="IPR035437">
    <property type="entry name" value="SNase_OB-fold_sf"/>
</dbReference>
<dbReference type="GO" id="GO:0006402">
    <property type="term" value="P:mRNA catabolic process"/>
    <property type="evidence" value="ECO:0000318"/>
    <property type="project" value="GO_Central"/>
</dbReference>
<dbReference type="InterPro" id="IPR047386">
    <property type="entry name" value="Tudor_TDRD11"/>
</dbReference>
<dbReference type="GeneTree" id="ENSGT00510000047270"/>
<dbReference type="GO" id="GO:0097433">
    <property type="term" value="C:dense body"/>
    <property type="evidence" value="ECO:0007669"/>
    <property type="project" value="Ensembl"/>
</dbReference>
<dbReference type="GO" id="GO:0005634">
    <property type="term" value="C:nucleus"/>
    <property type="evidence" value="ECO:0000318"/>
    <property type="project" value="GO_Central"/>
</dbReference>
<comment type="subcellular location">
    <subcellularLocation>
        <location evidence="2 7">Cytoplasm</location>
    </subcellularLocation>
</comment>
<dbReference type="FunFam" id="2.40.50.90:FF:000001">
    <property type="entry name" value="Staphylococcal nuclease domain-containing protein"/>
    <property type="match status" value="1"/>
</dbReference>
<dbReference type="GO" id="GO:0005829">
    <property type="term" value="C:cytosol"/>
    <property type="evidence" value="ECO:0000318"/>
    <property type="project" value="GO_Central"/>
</dbReference>
<comment type="function">
    <text evidence="5">Endonuclease that mediates miRNA decay of both protein-free and AGO2-loaded miRNAs. As part of its function in miRNA decay, regulates mRNAs involved in G1-to-S phase transition. Functions as a bridging factor between STAT6 and the basal transcription factor. Plays a role in PIM1 regulation of MYB activity. Functions as a transcriptional coactivator for STAT5.</text>
</comment>
<dbReference type="GO" id="GO:0004521">
    <property type="term" value="F:RNA endonuclease activity"/>
    <property type="evidence" value="ECO:0007669"/>
    <property type="project" value="UniProtKB-UniRule"/>
</dbReference>
<dbReference type="Pfam" id="PF00565">
    <property type="entry name" value="SNase"/>
    <property type="match status" value="5"/>
</dbReference>
<keyword evidence="4" id="KW-0677">Repeat</keyword>
<dbReference type="FunCoup" id="A0A8I3S580">
    <property type="interactions" value="2921"/>
</dbReference>
<evidence type="ECO:0000256" key="3">
    <source>
        <dbReference type="ARBA" id="ARBA00022490"/>
    </source>
</evidence>
<reference evidence="8" key="1">
    <citation type="submission" date="2020-03" db="EMBL/GenBank/DDBJ databases">
        <title>Long-read based genome assembly of a Labrador retriever dog.</title>
        <authorList>
            <person name="Eory L."/>
            <person name="Zhang W."/>
            <person name="Schoenebeck J."/>
        </authorList>
    </citation>
    <scope>NUCLEOTIDE SEQUENCE [LARGE SCALE GENOMIC DNA]</scope>
    <source>
        <strain evidence="8">Labrador retriever</strain>
    </source>
</reference>
<protein>
    <recommendedName>
        <fullName evidence="7">Staphylococcal nuclease domain-containing protein</fullName>
        <ecNumber evidence="7">3.1.31.1</ecNumber>
    </recommendedName>
</protein>
<dbReference type="FunFam" id="2.40.50.90:FF:000004">
    <property type="entry name" value="Staphylococcal nuclease domain-containing protein"/>
    <property type="match status" value="1"/>
</dbReference>
<dbReference type="Pfam" id="PF00567">
    <property type="entry name" value="TUDOR"/>
    <property type="match status" value="1"/>
</dbReference>
<name>A0A8I3S580_CANLF</name>
<dbReference type="PROSITE" id="PS01284">
    <property type="entry name" value="TNASE_2"/>
    <property type="match status" value="1"/>
</dbReference>
<dbReference type="GO" id="GO:0004518">
    <property type="term" value="F:nuclease activity"/>
    <property type="evidence" value="ECO:0000318"/>
    <property type="project" value="GO_Central"/>
</dbReference>
<dbReference type="OrthoDB" id="10023235at2759"/>
<dbReference type="InterPro" id="IPR016071">
    <property type="entry name" value="Staphylococal_nuclease_OB-fold"/>
</dbReference>
<dbReference type="FunFam" id="2.40.50.90:FF:000003">
    <property type="entry name" value="Staphylococcal nuclease domain-containing protein"/>
    <property type="match status" value="1"/>
</dbReference>
<dbReference type="SUPFAM" id="SSF63748">
    <property type="entry name" value="Tudor/PWWP/MBT"/>
    <property type="match status" value="1"/>
</dbReference>
<dbReference type="InterPro" id="IPR016685">
    <property type="entry name" value="Silence_cplx_Nase-comp_TudorSN"/>
</dbReference>
<dbReference type="PROSITE" id="PS50304">
    <property type="entry name" value="TUDOR"/>
    <property type="match status" value="1"/>
</dbReference>
<dbReference type="GO" id="GO:1990599">
    <property type="term" value="F:3' overhang single-stranded DNA endodeoxyribonuclease activity"/>
    <property type="evidence" value="ECO:0007669"/>
    <property type="project" value="UniProtKB-EC"/>
</dbReference>
<accession>A0A8I3S580</accession>
<dbReference type="GO" id="GO:0010587">
    <property type="term" value="P:miRNA catabolic process"/>
    <property type="evidence" value="ECO:0007669"/>
    <property type="project" value="Ensembl"/>
</dbReference>
<reference evidence="8" key="2">
    <citation type="submission" date="2025-08" db="UniProtKB">
        <authorList>
            <consortium name="Ensembl"/>
        </authorList>
    </citation>
    <scope>IDENTIFICATION</scope>
    <source>
        <strain evidence="8">Boxer</strain>
    </source>
</reference>
<evidence type="ECO:0000256" key="5">
    <source>
        <dbReference type="ARBA" id="ARBA00045880"/>
    </source>
</evidence>
<organism evidence="8 9">
    <name type="scientific">Canis lupus familiaris</name>
    <name type="common">Dog</name>
    <name type="synonym">Canis familiaris</name>
    <dbReference type="NCBI Taxonomy" id="9615"/>
    <lineage>
        <taxon>Eukaryota</taxon>
        <taxon>Metazoa</taxon>
        <taxon>Chordata</taxon>
        <taxon>Craniata</taxon>
        <taxon>Vertebrata</taxon>
        <taxon>Euteleostomi</taxon>
        <taxon>Mammalia</taxon>
        <taxon>Eutheria</taxon>
        <taxon>Laurasiatheria</taxon>
        <taxon>Carnivora</taxon>
        <taxon>Caniformia</taxon>
        <taxon>Canidae</taxon>
        <taxon>Canis</taxon>
    </lineage>
</organism>
<evidence type="ECO:0000256" key="2">
    <source>
        <dbReference type="ARBA" id="ARBA00004496"/>
    </source>
</evidence>
<dbReference type="CDD" id="cd20433">
    <property type="entry name" value="Tudor_TDRD11"/>
    <property type="match status" value="1"/>
</dbReference>
<dbReference type="FunFam" id="2.40.50.90:FF:000005">
    <property type="entry name" value="Staphylococcal nuclease domain-containing protein"/>
    <property type="match status" value="1"/>
</dbReference>
<dbReference type="AlphaFoldDB" id="A0A8I3S580"/>
<reference evidence="8" key="3">
    <citation type="submission" date="2025-09" db="UniProtKB">
        <authorList>
            <consortium name="Ensembl"/>
        </authorList>
    </citation>
    <scope>IDENTIFICATION</scope>
    <source>
        <strain evidence="8">Boxer</strain>
    </source>
</reference>
<sequence>MASSAQSGGTSGGPAVPTVQRGIVKMVLSGCAIIVRGQPRGGPPPERQINLSNIRAGNLARRAAATQPDAKDTPDEAWAFPAREFLRKKLIGKEVCFTIENKTPQGREYGMIYLGKDTNGENIAESLVAEGLATRREGMRANNPEQNRLSECEEQAKAAKKGMWSEGNGSHTIRDLKYTIENPRHFVDSHHQKPVNAIIEHVRDGSVVRALLLPDYYLVTVMLSGIKMVWCGVRVPGTHIEAAYPPTFLLLQCPTFRREADGSETPEPFAAEAKFFTESRLLQRDVQIILESCHNQNILGTILHPNGNITELLLKEGFARCVDWSIAVYTRGAEKLRAAERFAKERRLRIWRDYVAPTANLDQKDKQFVAKVMQVLNADAIVVKLNSGDYKTIHLSSIRPPRLEGENTQDKNKKLRPLYDIPYMFEAREFLRKKLIGKKVNVTVDYIRPASPATETVPAFSERTCATVTIGGINIAEALVSKGLATVIRYRQDDDQRSSHYDELLAAEARAIKNGKGLHSKKEVPIHRVADISGDTQKAKQFLPFLQRAGRSEAVVEYVFSGSRLKLYLPKETCLITFLLAGIECPRGARNLPGLVQEGEPFSEEATLFTKELVLQREVEVEVESMDKAGNFIGWLHIDSANLSVLLVEHALSKVHFTAERSSYYKSLLSAEEAAKQKKEKVWAHYEEQPVEEVVPVLEEKERSASYKPVFVTEITDDLHFYVQDVETGTQLEKLMENMRNDIASHPPVEGSYAPRRGEFCIAKFVDGEWYRARVEKVESPAKVHVFYIDYGNREILPSTRLGTLPPAFSTRVLPAQATEYAFAFIQVPQDEDARTDAVDSVVRDIQNTQCLLNVEHLSAGCPHVTLQFADSKGDVGLGLVKEGLVMVEVRKEKQFQKVITEYLNAQESAKSARLNLWRYGDFRADDADEFGYSR</sequence>
<keyword evidence="3 7" id="KW-0963">Cytoplasm</keyword>
<dbReference type="SMART" id="SM00333">
    <property type="entry name" value="TUDOR"/>
    <property type="match status" value="1"/>
</dbReference>
<dbReference type="GO" id="GO:0031047">
    <property type="term" value="P:regulatory ncRNA-mediated gene silencing"/>
    <property type="evidence" value="ECO:0007669"/>
    <property type="project" value="UniProtKB-UniRule"/>
</dbReference>
<gene>
    <name evidence="8" type="primary">SND1</name>
</gene>
<dbReference type="Gene3D" id="2.40.50.90">
    <property type="match status" value="5"/>
</dbReference>
<dbReference type="SUPFAM" id="SSF50199">
    <property type="entry name" value="Staphylococcal nuclease"/>
    <property type="match status" value="5"/>
</dbReference>
<dbReference type="GO" id="GO:0031332">
    <property type="term" value="C:RNAi effector complex"/>
    <property type="evidence" value="ECO:0007669"/>
    <property type="project" value="InterPro"/>
</dbReference>
<dbReference type="SMART" id="SM00318">
    <property type="entry name" value="SNc"/>
    <property type="match status" value="4"/>
</dbReference>
<dbReference type="PANTHER" id="PTHR12302">
    <property type="entry name" value="EBNA2 BINDING PROTEIN P100"/>
    <property type="match status" value="1"/>
</dbReference>
<dbReference type="PROSITE" id="PS50830">
    <property type="entry name" value="TNASE_3"/>
    <property type="match status" value="4"/>
</dbReference>
<dbReference type="CDD" id="cd00175">
    <property type="entry name" value="SNc"/>
    <property type="match status" value="4"/>
</dbReference>
<keyword evidence="9" id="KW-1185">Reference proteome</keyword>
<dbReference type="GO" id="GO:0010564">
    <property type="term" value="P:regulation of cell cycle process"/>
    <property type="evidence" value="ECO:0007669"/>
    <property type="project" value="Ensembl"/>
</dbReference>
<evidence type="ECO:0000256" key="7">
    <source>
        <dbReference type="PIRNR" id="PIRNR017179"/>
    </source>
</evidence>
<dbReference type="PANTHER" id="PTHR12302:SF2">
    <property type="entry name" value="STAPHYLOCOCCAL NUCLEASE DOMAIN-CONTAINING PROTEIN 1"/>
    <property type="match status" value="1"/>
</dbReference>
<comment type="catalytic activity">
    <reaction evidence="1 7">
        <text>Endonucleolytic cleavage to nucleoside 3'-phosphates and 3'-phosphooligonucleotide end-products.</text>
        <dbReference type="EC" id="3.1.31.1"/>
    </reaction>
</comment>
<dbReference type="PIRSF" id="PIRSF017179">
    <property type="entry name" value="RISC-Tudor-SN"/>
    <property type="match status" value="1"/>
</dbReference>
<dbReference type="Gene3D" id="2.30.30.140">
    <property type="match status" value="1"/>
</dbReference>
<dbReference type="Ensembl" id="ENSCAFT00845044663.1">
    <property type="protein sequence ID" value="ENSCAFP00845034995.1"/>
    <property type="gene ID" value="ENSCAFG00845025303.1"/>
</dbReference>
<dbReference type="Proteomes" id="UP000805418">
    <property type="component" value="Chromosome 14"/>
</dbReference>
<evidence type="ECO:0000256" key="1">
    <source>
        <dbReference type="ARBA" id="ARBA00001544"/>
    </source>
</evidence>
<evidence type="ECO:0000256" key="4">
    <source>
        <dbReference type="ARBA" id="ARBA00022737"/>
    </source>
</evidence>
<evidence type="ECO:0000256" key="6">
    <source>
        <dbReference type="ARBA" id="ARBA00046953"/>
    </source>
</evidence>
<dbReference type="GO" id="GO:1905172">
    <property type="term" value="F:RISC complex binding"/>
    <property type="evidence" value="ECO:0007669"/>
    <property type="project" value="Ensembl"/>
</dbReference>